<dbReference type="GO" id="GO:0004497">
    <property type="term" value="F:monooxygenase activity"/>
    <property type="evidence" value="ECO:0007669"/>
    <property type="project" value="UniProtKB-KW"/>
</dbReference>
<keyword evidence="5 9" id="KW-0560">Oxidoreductase</keyword>
<comment type="cofactor">
    <cofactor evidence="1 8">
        <name>heme</name>
        <dbReference type="ChEBI" id="CHEBI:30413"/>
    </cofactor>
</comment>
<sequence length="582" mass="66170">MKLTPGVHFLTRNLVVPGTLLVLTHRAAAQFGFAVPLWTVLLASISAHIVFIVARIFATQRYHELDAKRMGARLAPRLKGKWPGNFDFISKLMQAYDTGYLGDELYELIDSMGPVVNVWAGWENIIFTVVPEHIQIILATDFNNYVKGHRFRGAMESVLGNGVFNSDGEMWSFHRSMTRPYFTRDRIQHFSIFDRNAAKAINHIKTRMREGYAVDFQDLIGRFTMDAATEFLFGSCVDSLSSTPPYPSNATSVPAVHNSVRAEQATKFTAAFGDAMQQIANRERIGWIWPLYELFGDKTAKSMDVISKYLEPIIHEALQKKTSREKELEEREDSTLLDELVEKTSDPKLLKDEILNILLAGRDTTMSVLTILIYFLAMYPHVTARLREEILVHVGPTDAPTYEDIKPMKYLRAVINETMRLYPPVPFNVRETVEATTWPSPNAGEEPIYIPAGVKVPYSVMLMQRRTDLWGPDADEFDPDRFIDERVQKYLVANPFQFLPFNGGPRICLGQQFAYNEISFVIIRLLQNFSAVSLDPDAAPPHGRVPAEWSGKPGRKGIEQFRPKSHLTLYTWGGLWIKMKEA</sequence>
<dbReference type="Pfam" id="PF00067">
    <property type="entry name" value="p450"/>
    <property type="match status" value="1"/>
</dbReference>
<evidence type="ECO:0000313" key="11">
    <source>
        <dbReference type="EMBL" id="KAF7369356.1"/>
    </source>
</evidence>
<keyword evidence="3 8" id="KW-0349">Heme</keyword>
<dbReference type="GO" id="GO:0005506">
    <property type="term" value="F:iron ion binding"/>
    <property type="evidence" value="ECO:0007669"/>
    <property type="project" value="InterPro"/>
</dbReference>
<dbReference type="InterPro" id="IPR002401">
    <property type="entry name" value="Cyt_P450_E_grp-I"/>
</dbReference>
<evidence type="ECO:0000256" key="9">
    <source>
        <dbReference type="RuleBase" id="RU000461"/>
    </source>
</evidence>
<reference evidence="11" key="1">
    <citation type="submission" date="2020-05" db="EMBL/GenBank/DDBJ databases">
        <title>Mycena genomes resolve the evolution of fungal bioluminescence.</title>
        <authorList>
            <person name="Tsai I.J."/>
        </authorList>
    </citation>
    <scope>NUCLEOTIDE SEQUENCE</scope>
    <source>
        <strain evidence="11">CCC161011</strain>
    </source>
</reference>
<dbReference type="GO" id="GO:0020037">
    <property type="term" value="F:heme binding"/>
    <property type="evidence" value="ECO:0007669"/>
    <property type="project" value="InterPro"/>
</dbReference>
<comment type="similarity">
    <text evidence="2 9">Belongs to the cytochrome P450 family.</text>
</comment>
<evidence type="ECO:0000256" key="10">
    <source>
        <dbReference type="SAM" id="Phobius"/>
    </source>
</evidence>
<dbReference type="InterPro" id="IPR017972">
    <property type="entry name" value="Cyt_P450_CS"/>
</dbReference>
<dbReference type="CDD" id="cd11063">
    <property type="entry name" value="CYP52"/>
    <property type="match status" value="1"/>
</dbReference>
<keyword evidence="10" id="KW-1133">Transmembrane helix</keyword>
<keyword evidence="6 8" id="KW-0408">Iron</keyword>
<dbReference type="PRINTS" id="PR00385">
    <property type="entry name" value="P450"/>
</dbReference>
<dbReference type="Proteomes" id="UP000620124">
    <property type="component" value="Unassembled WGS sequence"/>
</dbReference>
<dbReference type="InterPro" id="IPR047146">
    <property type="entry name" value="Cyt_P450_E_CYP52_fungi"/>
</dbReference>
<dbReference type="AlphaFoldDB" id="A0A8H7DFB4"/>
<keyword evidence="10" id="KW-0812">Transmembrane</keyword>
<evidence type="ECO:0000256" key="2">
    <source>
        <dbReference type="ARBA" id="ARBA00010617"/>
    </source>
</evidence>
<dbReference type="PANTHER" id="PTHR24287:SF1">
    <property type="entry name" value="P450, PUTATIVE (EUROFUNG)-RELATED"/>
    <property type="match status" value="1"/>
</dbReference>
<name>A0A8H7DFB4_9AGAR</name>
<keyword evidence="7 9" id="KW-0503">Monooxygenase</keyword>
<evidence type="ECO:0000256" key="8">
    <source>
        <dbReference type="PIRSR" id="PIRSR602401-1"/>
    </source>
</evidence>
<comment type="caution">
    <text evidence="11">The sequence shown here is derived from an EMBL/GenBank/DDBJ whole genome shotgun (WGS) entry which is preliminary data.</text>
</comment>
<dbReference type="PROSITE" id="PS00086">
    <property type="entry name" value="CYTOCHROME_P450"/>
    <property type="match status" value="1"/>
</dbReference>
<evidence type="ECO:0000256" key="1">
    <source>
        <dbReference type="ARBA" id="ARBA00001971"/>
    </source>
</evidence>
<keyword evidence="10" id="KW-0472">Membrane</keyword>
<dbReference type="PRINTS" id="PR00463">
    <property type="entry name" value="EP450I"/>
</dbReference>
<dbReference type="OrthoDB" id="1470350at2759"/>
<evidence type="ECO:0000256" key="3">
    <source>
        <dbReference type="ARBA" id="ARBA00022617"/>
    </source>
</evidence>
<evidence type="ECO:0008006" key="13">
    <source>
        <dbReference type="Google" id="ProtNLM"/>
    </source>
</evidence>
<dbReference type="InterPro" id="IPR001128">
    <property type="entry name" value="Cyt_P450"/>
</dbReference>
<gene>
    <name evidence="11" type="ORF">MVEN_00264200</name>
</gene>
<accession>A0A8H7DFB4</accession>
<keyword evidence="4 8" id="KW-0479">Metal-binding</keyword>
<dbReference type="GO" id="GO:0016705">
    <property type="term" value="F:oxidoreductase activity, acting on paired donors, with incorporation or reduction of molecular oxygen"/>
    <property type="evidence" value="ECO:0007669"/>
    <property type="project" value="InterPro"/>
</dbReference>
<feature type="binding site" description="axial binding residue" evidence="8">
    <location>
        <position position="508"/>
    </location>
    <ligand>
        <name>heme</name>
        <dbReference type="ChEBI" id="CHEBI:30413"/>
    </ligand>
    <ligandPart>
        <name>Fe</name>
        <dbReference type="ChEBI" id="CHEBI:18248"/>
    </ligandPart>
</feature>
<evidence type="ECO:0000256" key="7">
    <source>
        <dbReference type="ARBA" id="ARBA00023033"/>
    </source>
</evidence>
<evidence type="ECO:0000256" key="4">
    <source>
        <dbReference type="ARBA" id="ARBA00022723"/>
    </source>
</evidence>
<dbReference type="InterPro" id="IPR036396">
    <property type="entry name" value="Cyt_P450_sf"/>
</dbReference>
<evidence type="ECO:0000313" key="12">
    <source>
        <dbReference type="Proteomes" id="UP000620124"/>
    </source>
</evidence>
<protein>
    <recommendedName>
        <fullName evidence="13">Cytochrome P450</fullName>
    </recommendedName>
</protein>
<dbReference type="Gene3D" id="1.10.630.10">
    <property type="entry name" value="Cytochrome P450"/>
    <property type="match status" value="1"/>
</dbReference>
<organism evidence="11 12">
    <name type="scientific">Mycena venus</name>
    <dbReference type="NCBI Taxonomy" id="2733690"/>
    <lineage>
        <taxon>Eukaryota</taxon>
        <taxon>Fungi</taxon>
        <taxon>Dikarya</taxon>
        <taxon>Basidiomycota</taxon>
        <taxon>Agaricomycotina</taxon>
        <taxon>Agaricomycetes</taxon>
        <taxon>Agaricomycetidae</taxon>
        <taxon>Agaricales</taxon>
        <taxon>Marasmiineae</taxon>
        <taxon>Mycenaceae</taxon>
        <taxon>Mycena</taxon>
    </lineage>
</organism>
<evidence type="ECO:0000256" key="5">
    <source>
        <dbReference type="ARBA" id="ARBA00023002"/>
    </source>
</evidence>
<evidence type="ECO:0000256" key="6">
    <source>
        <dbReference type="ARBA" id="ARBA00023004"/>
    </source>
</evidence>
<dbReference type="PANTHER" id="PTHR24287">
    <property type="entry name" value="P450, PUTATIVE (EUROFUNG)-RELATED"/>
    <property type="match status" value="1"/>
</dbReference>
<dbReference type="EMBL" id="JACAZI010000002">
    <property type="protein sequence ID" value="KAF7369356.1"/>
    <property type="molecule type" value="Genomic_DNA"/>
</dbReference>
<dbReference type="SUPFAM" id="SSF48264">
    <property type="entry name" value="Cytochrome P450"/>
    <property type="match status" value="1"/>
</dbReference>
<keyword evidence="12" id="KW-1185">Reference proteome</keyword>
<feature type="transmembrane region" description="Helical" evidence="10">
    <location>
        <begin position="39"/>
        <end position="58"/>
    </location>
</feature>
<proteinExistence type="inferred from homology"/>